<dbReference type="Pfam" id="PF12412">
    <property type="entry name" value="DUF3667"/>
    <property type="match status" value="1"/>
</dbReference>
<keyword evidence="1" id="KW-0812">Transmembrane</keyword>
<sequence length="255" mass="29794">MICKNCDNDLRTDFSYCPTCGAKVIRHRLTFKNVWEDISFQIFNLDNTLFKTIKHLFTRPDEVINSYISGARKRYMNPISFFAIGVTLSGILFYVLRNVYHIHLTQNSLNNQKTPDLDFVFDYQGLMSYLIIPIYAMFTWLLFLDKKKLNYTEHLVANAFIFGQVSFVQVLSGLLIFGFFNVRYDLFNYIFLLIVVLYQFYVFSKVHHTEPVSTLLRALAYMVMLIILMIGIGILIFLIGYLTGNINLEDFKPPN</sequence>
<comment type="caution">
    <text evidence="2">The sequence shown here is derived from an EMBL/GenBank/DDBJ whole genome shotgun (WGS) entry which is preliminary data.</text>
</comment>
<keyword evidence="1" id="KW-1133">Transmembrane helix</keyword>
<evidence type="ECO:0000313" key="3">
    <source>
        <dbReference type="Proteomes" id="UP000664163"/>
    </source>
</evidence>
<evidence type="ECO:0000256" key="1">
    <source>
        <dbReference type="SAM" id="Phobius"/>
    </source>
</evidence>
<feature type="transmembrane region" description="Helical" evidence="1">
    <location>
        <begin position="215"/>
        <end position="242"/>
    </location>
</feature>
<gene>
    <name evidence="2" type="ORF">J0X13_01360</name>
</gene>
<keyword evidence="1" id="KW-0472">Membrane</keyword>
<proteinExistence type="predicted"/>
<feature type="transmembrane region" description="Helical" evidence="1">
    <location>
        <begin position="155"/>
        <end position="180"/>
    </location>
</feature>
<reference evidence="2 3" key="1">
    <citation type="submission" date="2021-03" db="EMBL/GenBank/DDBJ databases">
        <title>Muricauda sp. CAU 1631 isolated from Incheon.</title>
        <authorList>
            <person name="Kim W."/>
        </authorList>
    </citation>
    <scope>NUCLEOTIDE SEQUENCE [LARGE SCALE GENOMIC DNA]</scope>
    <source>
        <strain evidence="2 3">CAU 1631</strain>
    </source>
</reference>
<dbReference type="Proteomes" id="UP000664163">
    <property type="component" value="Unassembled WGS sequence"/>
</dbReference>
<dbReference type="EMBL" id="JAFLND010000001">
    <property type="protein sequence ID" value="MBO0329173.1"/>
    <property type="molecule type" value="Genomic_DNA"/>
</dbReference>
<name>A0ABS3ESJ3_9FLAO</name>
<feature type="transmembrane region" description="Helical" evidence="1">
    <location>
        <begin position="75"/>
        <end position="96"/>
    </location>
</feature>
<evidence type="ECO:0000313" key="2">
    <source>
        <dbReference type="EMBL" id="MBO0329173.1"/>
    </source>
</evidence>
<feature type="transmembrane region" description="Helical" evidence="1">
    <location>
        <begin position="126"/>
        <end position="143"/>
    </location>
</feature>
<dbReference type="RefSeq" id="WP_207069695.1">
    <property type="nucleotide sequence ID" value="NZ_JAFLND010000001.1"/>
</dbReference>
<organism evidence="2 3">
    <name type="scientific">[Muricauda] lutisoli</name>
    <dbReference type="NCBI Taxonomy" id="2816035"/>
    <lineage>
        <taxon>Bacteria</taxon>
        <taxon>Pseudomonadati</taxon>
        <taxon>Bacteroidota</taxon>
        <taxon>Flavobacteriia</taxon>
        <taxon>Flavobacteriales</taxon>
        <taxon>Flavobacteriaceae</taxon>
        <taxon>Allomuricauda</taxon>
    </lineage>
</organism>
<protein>
    <submittedName>
        <fullName evidence="2">DUF3667 domain-containing protein</fullName>
    </submittedName>
</protein>
<accession>A0ABS3ESJ3</accession>
<keyword evidence="3" id="KW-1185">Reference proteome</keyword>
<dbReference type="InterPro" id="IPR022134">
    <property type="entry name" value="DUF3667"/>
</dbReference>
<feature type="transmembrane region" description="Helical" evidence="1">
    <location>
        <begin position="186"/>
        <end position="203"/>
    </location>
</feature>